<dbReference type="InterPro" id="IPR009311">
    <property type="entry name" value="IFI6/IFI27-like"/>
</dbReference>
<evidence type="ECO:0000256" key="1">
    <source>
        <dbReference type="ARBA" id="ARBA00004141"/>
    </source>
</evidence>
<feature type="transmembrane region" description="Helical" evidence="6">
    <location>
        <begin position="58"/>
        <end position="79"/>
    </location>
</feature>
<gene>
    <name evidence="7" type="ORF">Fcan01_14660</name>
</gene>
<reference evidence="7 8" key="1">
    <citation type="submission" date="2015-12" db="EMBL/GenBank/DDBJ databases">
        <title>The genome of Folsomia candida.</title>
        <authorList>
            <person name="Faddeeva A."/>
            <person name="Derks M.F."/>
            <person name="Anvar Y."/>
            <person name="Smit S."/>
            <person name="Van Straalen N."/>
            <person name="Roelofs D."/>
        </authorList>
    </citation>
    <scope>NUCLEOTIDE SEQUENCE [LARGE SCALE GENOMIC DNA]</scope>
    <source>
        <strain evidence="7 8">VU population</strain>
        <tissue evidence="7">Whole body</tissue>
    </source>
</reference>
<organism evidence="7 8">
    <name type="scientific">Folsomia candida</name>
    <name type="common">Springtail</name>
    <dbReference type="NCBI Taxonomy" id="158441"/>
    <lineage>
        <taxon>Eukaryota</taxon>
        <taxon>Metazoa</taxon>
        <taxon>Ecdysozoa</taxon>
        <taxon>Arthropoda</taxon>
        <taxon>Hexapoda</taxon>
        <taxon>Collembola</taxon>
        <taxon>Entomobryomorpha</taxon>
        <taxon>Isotomoidea</taxon>
        <taxon>Isotomidae</taxon>
        <taxon>Proisotominae</taxon>
        <taxon>Folsomia</taxon>
    </lineage>
</organism>
<feature type="transmembrane region" description="Helical" evidence="6">
    <location>
        <begin position="27"/>
        <end position="46"/>
    </location>
</feature>
<protein>
    <submittedName>
        <fullName evidence="7">Uncharacterized protein</fullName>
    </submittedName>
</protein>
<dbReference type="InterPro" id="IPR038213">
    <property type="entry name" value="IFI6/IFI27-like_sf"/>
</dbReference>
<dbReference type="Gene3D" id="6.10.110.10">
    <property type="match status" value="1"/>
</dbReference>
<proteinExistence type="inferred from homology"/>
<evidence type="ECO:0000313" key="8">
    <source>
        <dbReference type="Proteomes" id="UP000198287"/>
    </source>
</evidence>
<evidence type="ECO:0000256" key="6">
    <source>
        <dbReference type="SAM" id="Phobius"/>
    </source>
</evidence>
<evidence type="ECO:0000313" key="7">
    <source>
        <dbReference type="EMBL" id="OXA50761.1"/>
    </source>
</evidence>
<evidence type="ECO:0000256" key="3">
    <source>
        <dbReference type="ARBA" id="ARBA00022692"/>
    </source>
</evidence>
<sequence>MGNILAAPCLPIMHCLGFTASGIARGSVAALTHSCIGIVHAGSCFARCQAAAASSSPCGCIVVLLCWVVVLMSLAFWIFGLPLWLQDVWGWWNGADHKNATGTPGY</sequence>
<keyword evidence="5 6" id="KW-0472">Membrane</keyword>
<keyword evidence="3 6" id="KW-0812">Transmembrane</keyword>
<dbReference type="GO" id="GO:0016020">
    <property type="term" value="C:membrane"/>
    <property type="evidence" value="ECO:0007669"/>
    <property type="project" value="UniProtKB-SubCell"/>
</dbReference>
<comment type="subcellular location">
    <subcellularLocation>
        <location evidence="1">Membrane</location>
        <topology evidence="1">Multi-pass membrane protein</topology>
    </subcellularLocation>
</comment>
<comment type="similarity">
    <text evidence="2">Belongs to the IFI6/IFI27 family.</text>
</comment>
<dbReference type="AlphaFoldDB" id="A0A226E1F2"/>
<accession>A0A226E1F2</accession>
<name>A0A226E1F2_FOLCA</name>
<evidence type="ECO:0000256" key="5">
    <source>
        <dbReference type="ARBA" id="ARBA00023136"/>
    </source>
</evidence>
<dbReference type="Pfam" id="PF06140">
    <property type="entry name" value="Ifi-6-16"/>
    <property type="match status" value="1"/>
</dbReference>
<comment type="caution">
    <text evidence="7">The sequence shown here is derived from an EMBL/GenBank/DDBJ whole genome shotgun (WGS) entry which is preliminary data.</text>
</comment>
<evidence type="ECO:0000256" key="4">
    <source>
        <dbReference type="ARBA" id="ARBA00022989"/>
    </source>
</evidence>
<keyword evidence="4 6" id="KW-1133">Transmembrane helix</keyword>
<dbReference type="Proteomes" id="UP000198287">
    <property type="component" value="Unassembled WGS sequence"/>
</dbReference>
<evidence type="ECO:0000256" key="2">
    <source>
        <dbReference type="ARBA" id="ARBA00007262"/>
    </source>
</evidence>
<keyword evidence="8" id="KW-1185">Reference proteome</keyword>
<dbReference type="EMBL" id="LNIX01000008">
    <property type="protein sequence ID" value="OXA50761.1"/>
    <property type="molecule type" value="Genomic_DNA"/>
</dbReference>